<reference evidence="2 3" key="1">
    <citation type="submission" date="2023-08" db="EMBL/GenBank/DDBJ databases">
        <authorList>
            <person name="Girao M."/>
            <person name="Carvalho M.F."/>
        </authorList>
    </citation>
    <scope>NUCLEOTIDE SEQUENCE [LARGE SCALE GENOMIC DNA]</scope>
    <source>
        <strain evidence="2 3">CT-R113</strain>
    </source>
</reference>
<organism evidence="2 3">
    <name type="scientific">Nocardiopsis codii</name>
    <dbReference type="NCBI Taxonomy" id="3065942"/>
    <lineage>
        <taxon>Bacteria</taxon>
        <taxon>Bacillati</taxon>
        <taxon>Actinomycetota</taxon>
        <taxon>Actinomycetes</taxon>
        <taxon>Streptosporangiales</taxon>
        <taxon>Nocardiopsidaceae</taxon>
        <taxon>Nocardiopsis</taxon>
    </lineage>
</organism>
<dbReference type="SMART" id="SM00860">
    <property type="entry name" value="SMI1_KNR4"/>
    <property type="match status" value="1"/>
</dbReference>
<dbReference type="Pfam" id="PF09346">
    <property type="entry name" value="SMI1_KNR4"/>
    <property type="match status" value="1"/>
</dbReference>
<gene>
    <name evidence="2" type="ORF">Q8791_22135</name>
</gene>
<dbReference type="Gene3D" id="3.40.1580.10">
    <property type="entry name" value="SMI1/KNR4-like"/>
    <property type="match status" value="1"/>
</dbReference>
<evidence type="ECO:0000313" key="3">
    <source>
        <dbReference type="Proteomes" id="UP001356095"/>
    </source>
</evidence>
<dbReference type="SUPFAM" id="SSF160631">
    <property type="entry name" value="SMI1/KNR4-like"/>
    <property type="match status" value="1"/>
</dbReference>
<name>A0ABU7KCF6_9ACTN</name>
<dbReference type="Proteomes" id="UP001356095">
    <property type="component" value="Unassembled WGS sequence"/>
</dbReference>
<feature type="domain" description="Knr4/Smi1-like" evidence="1">
    <location>
        <begin position="40"/>
        <end position="216"/>
    </location>
</feature>
<dbReference type="InterPro" id="IPR037883">
    <property type="entry name" value="Knr4/Smi1-like_sf"/>
</dbReference>
<dbReference type="EMBL" id="JAUZMY010000024">
    <property type="protein sequence ID" value="MEE2039918.1"/>
    <property type="molecule type" value="Genomic_DNA"/>
</dbReference>
<accession>A0ABU7KCF6</accession>
<evidence type="ECO:0000313" key="2">
    <source>
        <dbReference type="EMBL" id="MEE2039918.1"/>
    </source>
</evidence>
<dbReference type="RefSeq" id="WP_330093681.1">
    <property type="nucleotide sequence ID" value="NZ_JAUZMY010000024.1"/>
</dbReference>
<comment type="caution">
    <text evidence="2">The sequence shown here is derived from an EMBL/GenBank/DDBJ whole genome shotgun (WGS) entry which is preliminary data.</text>
</comment>
<evidence type="ECO:0000259" key="1">
    <source>
        <dbReference type="SMART" id="SM00860"/>
    </source>
</evidence>
<keyword evidence="3" id="KW-1185">Reference proteome</keyword>
<proteinExistence type="predicted"/>
<sequence>MQTSGAVWTGVREQVRALAGAPGAAGVFGAGAHGFELSDPLTPEELAELEEQLKVRLPEEYREFLLSVGAGGAGPAYGVFPVGRGEDGRWRWNGDGSELVVPERLGEPFPVAEPDPESLTVLWAREPREEDFEDADEFDAVYGDWDERMADILWSEERTVGALCLCHLGCALRQWLVVSGPEAGRMWQDSRADGVALQPLTDDDGTPLTFGDWYLGWFHGVSTSTQESSDSS</sequence>
<protein>
    <submittedName>
        <fullName evidence="2">SMI1/KNR4 family protein</fullName>
    </submittedName>
</protein>
<dbReference type="InterPro" id="IPR018958">
    <property type="entry name" value="Knr4/Smi1-like_dom"/>
</dbReference>